<feature type="binding site" evidence="36">
    <location>
        <position position="675"/>
    </location>
    <ligand>
        <name>Ca(2+)</name>
        <dbReference type="ChEBI" id="CHEBI:29108"/>
        <note>structural</note>
    </ligand>
</feature>
<dbReference type="Gene3D" id="2.60.120.230">
    <property type="match status" value="1"/>
</dbReference>
<comment type="similarity">
    <text evidence="3">In the C-terminal section; belongs to the peptidyl-alpha-hydroxyglycine alpha-amidating lyase family.</text>
</comment>
<reference evidence="45" key="1">
    <citation type="submission" date="2025-08" db="UniProtKB">
        <authorList>
            <consortium name="RefSeq"/>
        </authorList>
    </citation>
    <scope>IDENTIFICATION</scope>
    <source>
        <tissue evidence="45">Blood</tissue>
    </source>
</reference>
<dbReference type="Pfam" id="PF01082">
    <property type="entry name" value="Cu2_monooxygen"/>
    <property type="match status" value="1"/>
</dbReference>
<evidence type="ECO:0000313" key="45">
    <source>
        <dbReference type="RefSeq" id="XP_027461578.1"/>
    </source>
</evidence>
<evidence type="ECO:0000256" key="30">
    <source>
        <dbReference type="ARBA" id="ARBA00051649"/>
    </source>
</evidence>
<evidence type="ECO:0000256" key="1">
    <source>
        <dbReference type="ARBA" id="ARBA00000686"/>
    </source>
</evidence>
<keyword evidence="16 37" id="KW-1015">Disulfide bond</keyword>
<keyword evidence="9 36" id="KW-0862">Zinc</keyword>
<feature type="domain" description="Copper type II ascorbate-dependent monooxygenase C-terminal" evidence="43">
    <location>
        <begin position="196"/>
        <end position="340"/>
    </location>
</feature>
<keyword evidence="12" id="KW-0560">Oxidoreductase</keyword>
<evidence type="ECO:0000256" key="16">
    <source>
        <dbReference type="ARBA" id="ARBA00023157"/>
    </source>
</evidence>
<protein>
    <submittedName>
        <fullName evidence="45">Peptidyl-glycine alpha-amidating monooxygenase isoform X19</fullName>
    </submittedName>
</protein>
<comment type="catalytic activity">
    <reaction evidence="24">
        <text>N-(9Z,12Z,15Z)-octadecatrienoylglycine + 2 L-ascorbate + O2 = N-(9Z,12Z,15Z)-octadecatrienoyl-(2S)-hydroxyglycine + 2 monodehydro-L-ascorbate radical + H2O</text>
        <dbReference type="Rhea" id="RHEA:58548"/>
        <dbReference type="ChEBI" id="CHEBI:15377"/>
        <dbReference type="ChEBI" id="CHEBI:15379"/>
        <dbReference type="ChEBI" id="CHEBI:38290"/>
        <dbReference type="ChEBI" id="CHEBI:59513"/>
        <dbReference type="ChEBI" id="CHEBI:142679"/>
        <dbReference type="ChEBI" id="CHEBI:142697"/>
    </reaction>
</comment>
<evidence type="ECO:0000256" key="11">
    <source>
        <dbReference type="ARBA" id="ARBA00022989"/>
    </source>
</evidence>
<evidence type="ECO:0000256" key="24">
    <source>
        <dbReference type="ARBA" id="ARBA00050546"/>
    </source>
</evidence>
<evidence type="ECO:0000256" key="23">
    <source>
        <dbReference type="ARBA" id="ARBA00050384"/>
    </source>
</evidence>
<keyword evidence="10" id="KW-0847">Vitamin C</keyword>
<evidence type="ECO:0000256" key="39">
    <source>
        <dbReference type="PROSITE-ProRule" id="PRU00504"/>
    </source>
</evidence>
<comment type="catalytic activity">
    <reaction evidence="26">
        <text>N-dodecanoyl-(2S)-hydroxyglycine = dodecanamide + glyoxylate</text>
        <dbReference type="Rhea" id="RHEA:58624"/>
        <dbReference type="ChEBI" id="CHEBI:34726"/>
        <dbReference type="ChEBI" id="CHEBI:36655"/>
        <dbReference type="ChEBI" id="CHEBI:142693"/>
    </reaction>
</comment>
<feature type="binding site" evidence="36">
    <location>
        <position position="167"/>
    </location>
    <ligand>
        <name>Cu(2+)</name>
        <dbReference type="ChEBI" id="CHEBI:29036"/>
        <label>1</label>
        <note>catalytic</note>
    </ligand>
</feature>
<comment type="catalytic activity">
    <reaction evidence="23">
        <text>N-tetradecanoylglycine + 2 L-ascorbate + O2 = N-tetradecanoyl-(2S)-hydroxyglycine + 2 monodehydro-L-ascorbate radical + H2O</text>
        <dbReference type="Rhea" id="RHEA:58544"/>
        <dbReference type="ChEBI" id="CHEBI:15377"/>
        <dbReference type="ChEBI" id="CHEBI:15379"/>
        <dbReference type="ChEBI" id="CHEBI:38290"/>
        <dbReference type="ChEBI" id="CHEBI:59513"/>
        <dbReference type="ChEBI" id="CHEBI:86500"/>
        <dbReference type="ChEBI" id="CHEBI:142694"/>
    </reaction>
</comment>
<keyword evidence="18" id="KW-0456">Lyase</keyword>
<dbReference type="SUPFAM" id="SSF63829">
    <property type="entry name" value="Calcium-dependent phosphotriesterase"/>
    <property type="match status" value="1"/>
</dbReference>
<evidence type="ECO:0000256" key="8">
    <source>
        <dbReference type="ARBA" id="ARBA00022737"/>
    </source>
</evidence>
<dbReference type="Pfam" id="PF01436">
    <property type="entry name" value="NHL"/>
    <property type="match status" value="4"/>
</dbReference>
<feature type="domain" description="Copper type II ascorbate-dependent monooxygenase N-terminal" evidence="42">
    <location>
        <begin position="60"/>
        <end position="171"/>
    </location>
</feature>
<feature type="binding site" evidence="36">
    <location>
        <position position="103"/>
    </location>
    <ligand>
        <name>Cu(2+)</name>
        <dbReference type="ChEBI" id="CHEBI:29036"/>
        <label>1</label>
        <note>catalytic</note>
    </ligand>
</feature>
<dbReference type="Gene3D" id="2.120.10.30">
    <property type="entry name" value="TolB, C-terminal domain"/>
    <property type="match status" value="1"/>
</dbReference>
<dbReference type="GO" id="GO:0005507">
    <property type="term" value="F:copper ion binding"/>
    <property type="evidence" value="ECO:0007669"/>
    <property type="project" value="InterPro"/>
</dbReference>
<evidence type="ECO:0000256" key="14">
    <source>
        <dbReference type="ARBA" id="ARBA00023033"/>
    </source>
</evidence>
<evidence type="ECO:0000256" key="9">
    <source>
        <dbReference type="ARBA" id="ARBA00022833"/>
    </source>
</evidence>
<evidence type="ECO:0000256" key="36">
    <source>
        <dbReference type="PIRSR" id="PIRSR600720-2"/>
    </source>
</evidence>
<evidence type="ECO:0000256" key="15">
    <source>
        <dbReference type="ARBA" id="ARBA00023136"/>
    </source>
</evidence>
<evidence type="ECO:0000256" key="4">
    <source>
        <dbReference type="ARBA" id="ARBA00010263"/>
    </source>
</evidence>
<evidence type="ECO:0000256" key="29">
    <source>
        <dbReference type="ARBA" id="ARBA00051621"/>
    </source>
</evidence>
<comment type="catalytic activity">
    <reaction evidence="33">
        <text>N-decanoyl-(2S)-hydroxyglycine = decanamide + glyoxylate</text>
        <dbReference type="Rhea" id="RHEA:58620"/>
        <dbReference type="ChEBI" id="CHEBI:36655"/>
        <dbReference type="ChEBI" id="CHEBI:38833"/>
        <dbReference type="ChEBI" id="CHEBI:142692"/>
    </reaction>
</comment>
<evidence type="ECO:0000256" key="5">
    <source>
        <dbReference type="ARBA" id="ARBA00022692"/>
    </source>
</evidence>
<keyword evidence="19" id="KW-0511">Multifunctional enzyme</keyword>
<dbReference type="PROSITE" id="PS00085">
    <property type="entry name" value="CU2_MONOOXYGENASE_2"/>
    <property type="match status" value="1"/>
</dbReference>
<dbReference type="PROSITE" id="PS51125">
    <property type="entry name" value="NHL"/>
    <property type="match status" value="4"/>
</dbReference>
<dbReference type="GO" id="GO:0001519">
    <property type="term" value="P:peptide amidation"/>
    <property type="evidence" value="ECO:0007669"/>
    <property type="project" value="UniProtKB-ARBA"/>
</dbReference>
<feature type="binding site" evidence="36">
    <location>
        <position position="237"/>
    </location>
    <ligand>
        <name>Cu(2+)</name>
        <dbReference type="ChEBI" id="CHEBI:29036"/>
        <label>1</label>
        <note>catalytic</note>
    </ligand>
</feature>
<evidence type="ECO:0000256" key="12">
    <source>
        <dbReference type="ARBA" id="ARBA00023002"/>
    </source>
</evidence>
<keyword evidence="20" id="KW-0968">Cytoplasmic vesicle</keyword>
<dbReference type="InterPro" id="IPR014784">
    <property type="entry name" value="Cu2_ascorb_mOase-like_C"/>
</dbReference>
<dbReference type="FunFam" id="2.60.120.310:FF:000001">
    <property type="entry name" value="peptidyl-glycine alpha-amidating monooxygenase isoform X1"/>
    <property type="match status" value="1"/>
</dbReference>
<feature type="binding site" evidence="36">
    <location>
        <position position="475"/>
    </location>
    <ligand>
        <name>Ca(2+)</name>
        <dbReference type="ChEBI" id="CHEBI:29108"/>
        <note>structural</note>
    </ligand>
</feature>
<dbReference type="FunFam" id="2.60.120.230:FF:000002">
    <property type="entry name" value="Peptidyl-glycine alpha-amidating monooxygenase B"/>
    <property type="match status" value="1"/>
</dbReference>
<comment type="catalytic activity">
    <reaction evidence="30">
        <text>N-octanoylglycine + 2 L-ascorbate + O2 = N-octanoyl-(2S)-hydroxyglycine + 2 monodehydro-L-ascorbate radical + H2O</text>
        <dbReference type="Rhea" id="RHEA:58612"/>
        <dbReference type="ChEBI" id="CHEBI:15377"/>
        <dbReference type="ChEBI" id="CHEBI:15379"/>
        <dbReference type="ChEBI" id="CHEBI:38290"/>
        <dbReference type="ChEBI" id="CHEBI:59513"/>
        <dbReference type="ChEBI" id="CHEBI:142681"/>
        <dbReference type="ChEBI" id="CHEBI:142691"/>
    </reaction>
</comment>
<comment type="catalytic activity">
    <reaction evidence="21">
        <text>a [peptide]-C-terminal glycine + 2 L-ascorbate + O2 = a [peptide]-C-terminal (2S)-2-hydroxyglycine + 2 monodehydro-L-ascorbate radical + H2O</text>
        <dbReference type="Rhea" id="RHEA:21452"/>
        <dbReference type="Rhea" id="RHEA-COMP:13486"/>
        <dbReference type="Rhea" id="RHEA-COMP:15321"/>
        <dbReference type="ChEBI" id="CHEBI:15377"/>
        <dbReference type="ChEBI" id="CHEBI:15379"/>
        <dbReference type="ChEBI" id="CHEBI:38290"/>
        <dbReference type="ChEBI" id="CHEBI:59513"/>
        <dbReference type="ChEBI" id="CHEBI:137000"/>
        <dbReference type="ChEBI" id="CHEBI:142768"/>
        <dbReference type="EC" id="1.14.17.3"/>
    </reaction>
</comment>
<keyword evidence="44" id="KW-1185">Reference proteome</keyword>
<comment type="subunit">
    <text evidence="34">Monomer. Interacts with RASSF9.</text>
</comment>
<evidence type="ECO:0000256" key="22">
    <source>
        <dbReference type="ARBA" id="ARBA00050178"/>
    </source>
</evidence>
<feature type="glycosylation site" description="N-linked (GlcNAc...) asparagine" evidence="38">
    <location>
        <position position="653"/>
    </location>
</feature>
<dbReference type="GO" id="GO:0004598">
    <property type="term" value="F:peptidylamidoglycolate lyase activity"/>
    <property type="evidence" value="ECO:0007669"/>
    <property type="project" value="UniProtKB-EC"/>
</dbReference>
<dbReference type="InterPro" id="IPR008977">
    <property type="entry name" value="PHM/PNGase_F_dom_sf"/>
</dbReference>
<dbReference type="InterPro" id="IPR014783">
    <property type="entry name" value="Cu2_ascorb_mOase_CS-2"/>
</dbReference>
<feature type="repeat" description="NHL" evidence="39">
    <location>
        <begin position="458"/>
        <end position="499"/>
    </location>
</feature>
<feature type="repeat" description="NHL" evidence="39">
    <location>
        <begin position="561"/>
        <end position="605"/>
    </location>
</feature>
<comment type="catalytic activity">
    <reaction evidence="29">
        <text>N-dodecanoylglycine + 2 L-ascorbate + O2 = N-dodecanoyl-(2S)-hydroxyglycine + 2 monodehydro-L-ascorbate radical + H2O</text>
        <dbReference type="Rhea" id="RHEA:58540"/>
        <dbReference type="ChEBI" id="CHEBI:15377"/>
        <dbReference type="ChEBI" id="CHEBI:15379"/>
        <dbReference type="ChEBI" id="CHEBI:38290"/>
        <dbReference type="ChEBI" id="CHEBI:59513"/>
        <dbReference type="ChEBI" id="CHEBI:142678"/>
        <dbReference type="ChEBI" id="CHEBI:142693"/>
    </reaction>
</comment>
<accession>A0A6J2E6P3</accession>
<comment type="catalytic activity">
    <reaction evidence="27">
        <text>N-(9Z-octadecenoyl)-(2S)-hydroxyglycine = (9Z)-octadecenamide + glyoxylate</text>
        <dbReference type="Rhea" id="RHEA:58636"/>
        <dbReference type="ChEBI" id="CHEBI:36655"/>
        <dbReference type="ChEBI" id="CHEBI:116314"/>
        <dbReference type="ChEBI" id="CHEBI:142696"/>
    </reaction>
</comment>
<dbReference type="InterPro" id="IPR011042">
    <property type="entry name" value="6-blade_b-propeller_TolB-like"/>
</dbReference>
<comment type="catalytic activity">
    <reaction evidence="1">
        <text>a [peptide]-C-terminal (2S)-2-hydroxyglycine = a [peptide]-C-terminal amide + glyoxylate</text>
        <dbReference type="Rhea" id="RHEA:20924"/>
        <dbReference type="Rhea" id="RHEA-COMP:13485"/>
        <dbReference type="Rhea" id="RHEA-COMP:15321"/>
        <dbReference type="ChEBI" id="CHEBI:36655"/>
        <dbReference type="ChEBI" id="CHEBI:137001"/>
        <dbReference type="ChEBI" id="CHEBI:142768"/>
        <dbReference type="EC" id="4.3.2.5"/>
    </reaction>
</comment>
<evidence type="ECO:0000259" key="43">
    <source>
        <dbReference type="Pfam" id="PF03712"/>
    </source>
</evidence>
<dbReference type="FunFam" id="2.120.10.30:FF:000016">
    <property type="entry name" value="peptidyl-glycine alpha-amidating monooxygenase isoform X1"/>
    <property type="match status" value="1"/>
</dbReference>
<feature type="binding site" evidence="35">
    <location>
        <position position="594"/>
    </location>
    <ligand>
        <name>a protein</name>
        <dbReference type="ChEBI" id="CHEBI:16541"/>
    </ligand>
    <ligandPart>
        <name>C-terminal Xaa-(2S)-2-hydroxyglycine residue</name>
        <dbReference type="ChEBI" id="CHEBI:142768"/>
    </ligandPart>
</feature>
<comment type="catalytic activity">
    <reaction evidence="31">
        <text>N-octanoyl-(2S)-hydroxyglycine = octanamide + glyoxylate</text>
        <dbReference type="Rhea" id="RHEA:58616"/>
        <dbReference type="ChEBI" id="CHEBI:36655"/>
        <dbReference type="ChEBI" id="CHEBI:142682"/>
        <dbReference type="ChEBI" id="CHEBI:142691"/>
    </reaction>
</comment>
<evidence type="ECO:0000256" key="2">
    <source>
        <dbReference type="ARBA" id="ARBA00004160"/>
    </source>
</evidence>
<feature type="disulfide bond" evidence="37">
    <location>
        <begin position="42"/>
        <end position="181"/>
    </location>
</feature>
<dbReference type="SUPFAM" id="SSF49742">
    <property type="entry name" value="PHM/PNGase F"/>
    <property type="match status" value="2"/>
</dbReference>
<gene>
    <name evidence="45" type="primary">PAM</name>
</gene>
<evidence type="ECO:0000256" key="35">
    <source>
        <dbReference type="PIRSR" id="PIRSR600720-1"/>
    </source>
</evidence>
<dbReference type="InterPro" id="IPR000720">
    <property type="entry name" value="PHM/PAL"/>
</dbReference>
<dbReference type="PANTHER" id="PTHR10680:SF14">
    <property type="entry name" value="PEPTIDYL-GLYCINE ALPHA-AMIDATING MONOOXYGENASE"/>
    <property type="match status" value="1"/>
</dbReference>
<keyword evidence="6 36" id="KW-0479">Metal-binding</keyword>
<name>A0A6J2E6P3_ZALCA</name>
<feature type="binding site" evidence="36">
    <location>
        <position position="408"/>
    </location>
    <ligand>
        <name>Ca(2+)</name>
        <dbReference type="ChEBI" id="CHEBI:29108"/>
        <note>structural</note>
    </ligand>
</feature>
<evidence type="ECO:0000256" key="41">
    <source>
        <dbReference type="SAM" id="SignalP"/>
    </source>
</evidence>
<evidence type="ECO:0000256" key="25">
    <source>
        <dbReference type="ARBA" id="ARBA00050684"/>
    </source>
</evidence>
<dbReference type="Pfam" id="PF03712">
    <property type="entry name" value="Cu2_monoox_C"/>
    <property type="match status" value="1"/>
</dbReference>
<dbReference type="Proteomes" id="UP000515165">
    <property type="component" value="Chromosome 5"/>
</dbReference>
<comment type="catalytic activity">
    <reaction evidence="25">
        <text>N-tetradecanoyl-(2S)-hydroxyglycine = tetradecamide + glyoxylate</text>
        <dbReference type="Rhea" id="RHEA:58632"/>
        <dbReference type="ChEBI" id="CHEBI:36655"/>
        <dbReference type="ChEBI" id="CHEBI:137125"/>
        <dbReference type="ChEBI" id="CHEBI:142694"/>
    </reaction>
</comment>
<dbReference type="CTD" id="5066"/>
<feature type="binding site" evidence="36">
    <location>
        <position position="674"/>
    </location>
    <ligand>
        <name>Zn(2+)</name>
        <dbReference type="ChEBI" id="CHEBI:29105"/>
        <note>catalytic</note>
    </ligand>
</feature>
<feature type="disulfide bond" evidence="37">
    <location>
        <begin position="522"/>
        <end position="543"/>
    </location>
</feature>
<keyword evidence="13 36" id="KW-0186">Copper</keyword>
<feature type="disulfide bond" evidence="37">
    <location>
        <begin position="76"/>
        <end position="121"/>
    </location>
</feature>
<feature type="disulfide bond" evidence="37">
    <location>
        <begin position="288"/>
        <end position="310"/>
    </location>
</feature>
<evidence type="ECO:0000256" key="7">
    <source>
        <dbReference type="ARBA" id="ARBA00022729"/>
    </source>
</evidence>
<feature type="binding site" evidence="35">
    <location>
        <position position="421"/>
    </location>
    <ligand>
        <name>a protein</name>
        <dbReference type="ChEBI" id="CHEBI:16541"/>
    </ligand>
    <ligandPart>
        <name>C-terminal Xaa-(2S)-2-hydroxyglycine residue</name>
        <dbReference type="ChEBI" id="CHEBI:142768"/>
    </ligandPart>
</feature>
<evidence type="ECO:0000256" key="38">
    <source>
        <dbReference type="PIRSR" id="PIRSR600720-4"/>
    </source>
</evidence>
<dbReference type="AlphaFoldDB" id="A0A6J2E6P3"/>
<dbReference type="PANTHER" id="PTHR10680">
    <property type="entry name" value="PEPTIDYL-GLYCINE ALPHA-AMIDATING MONOOXYGENASE"/>
    <property type="match status" value="1"/>
</dbReference>
<dbReference type="InterPro" id="IPR036939">
    <property type="entry name" value="Cu2_ascorb_mOase_N_sf"/>
</dbReference>
<comment type="catalytic activity">
    <reaction evidence="22">
        <text>N-(9Z,12Z,15Z)-octadecatrienoyl-(2S)-hydroxyglycine = (9Z,12Z,15Z)-octadecatrienamide + glyoxylate</text>
        <dbReference type="Rhea" id="RHEA:58644"/>
        <dbReference type="ChEBI" id="CHEBI:36655"/>
        <dbReference type="ChEBI" id="CHEBI:142684"/>
        <dbReference type="ChEBI" id="CHEBI:142697"/>
    </reaction>
</comment>
<evidence type="ECO:0000256" key="34">
    <source>
        <dbReference type="ARBA" id="ARBA00064777"/>
    </source>
</evidence>
<keyword evidence="17 38" id="KW-0325">Glycoprotein</keyword>
<keyword evidence="7 41" id="KW-0732">Signal</keyword>
<feature type="binding site" evidence="36">
    <location>
        <position position="309"/>
    </location>
    <ligand>
        <name>Cu(2+)</name>
        <dbReference type="ChEBI" id="CHEBI:29036"/>
        <label>1</label>
        <note>catalytic</note>
    </ligand>
</feature>
<comment type="similarity">
    <text evidence="4">In the N-terminal section; belongs to the copper type II ascorbate-dependent monooxygenase family.</text>
</comment>
<comment type="catalytic activity">
    <reaction evidence="32">
        <text>N-(9Z-octadecenoyl)glycine + 2 L-ascorbate + O2 = N-(9Z-octadecenoyl)-(2S)-hydroxyglycine + 2 monodehydro-L-ascorbate radical + H2O</text>
        <dbReference type="Rhea" id="RHEA:58600"/>
        <dbReference type="ChEBI" id="CHEBI:15377"/>
        <dbReference type="ChEBI" id="CHEBI:15379"/>
        <dbReference type="ChEBI" id="CHEBI:38290"/>
        <dbReference type="ChEBI" id="CHEBI:59513"/>
        <dbReference type="ChEBI" id="CHEBI:133992"/>
        <dbReference type="ChEBI" id="CHEBI:142696"/>
    </reaction>
</comment>
<evidence type="ECO:0000256" key="17">
    <source>
        <dbReference type="ARBA" id="ARBA00023180"/>
    </source>
</evidence>
<feature type="region of interest" description="Disordered" evidence="40">
    <location>
        <begin position="761"/>
        <end position="798"/>
    </location>
</feature>
<evidence type="ECO:0000259" key="42">
    <source>
        <dbReference type="Pfam" id="PF01082"/>
    </source>
</evidence>
<evidence type="ECO:0000256" key="31">
    <source>
        <dbReference type="ARBA" id="ARBA00052059"/>
    </source>
</evidence>
<evidence type="ECO:0000256" key="33">
    <source>
        <dbReference type="ARBA" id="ARBA00052836"/>
    </source>
</evidence>
<feature type="disulfide bond" evidence="37">
    <location>
        <begin position="222"/>
        <end position="329"/>
    </location>
</feature>
<feature type="binding site" evidence="36">
    <location>
        <position position="578"/>
    </location>
    <ligand>
        <name>Zn(2+)</name>
        <dbReference type="ChEBI" id="CHEBI:29105"/>
        <note>catalytic</note>
    </ligand>
</feature>
<dbReference type="GeneID" id="113929120"/>
<proteinExistence type="inferred from homology"/>
<feature type="repeat" description="NHL" evidence="39">
    <location>
        <begin position="657"/>
        <end position="700"/>
    </location>
</feature>
<evidence type="ECO:0000256" key="37">
    <source>
        <dbReference type="PIRSR" id="PIRSR600720-3"/>
    </source>
</evidence>
<dbReference type="PROSITE" id="PS00084">
    <property type="entry name" value="CU2_MONOOXYGENASE_1"/>
    <property type="match status" value="1"/>
</dbReference>
<keyword evidence="36" id="KW-0106">Calcium</keyword>
<dbReference type="Gene3D" id="2.60.120.310">
    <property type="entry name" value="Copper type II, ascorbate-dependent monooxygenase, N-terminal domain"/>
    <property type="match status" value="1"/>
</dbReference>
<evidence type="ECO:0000256" key="6">
    <source>
        <dbReference type="ARBA" id="ARBA00022723"/>
    </source>
</evidence>
<evidence type="ECO:0000256" key="40">
    <source>
        <dbReference type="SAM" id="MobiDB-lite"/>
    </source>
</evidence>
<feature type="binding site" evidence="36">
    <location>
        <position position="473"/>
    </location>
    <ligand>
        <name>Zn(2+)</name>
        <dbReference type="ChEBI" id="CHEBI:29105"/>
        <note>catalytic</note>
    </ligand>
</feature>
<evidence type="ECO:0000256" key="21">
    <source>
        <dbReference type="ARBA" id="ARBA00048431"/>
    </source>
</evidence>
<feature type="repeat" description="NHL" evidence="39">
    <location>
        <begin position="508"/>
        <end position="553"/>
    </location>
</feature>
<comment type="cofactor">
    <cofactor evidence="36">
        <name>Cu(2+)</name>
        <dbReference type="ChEBI" id="CHEBI:29036"/>
    </cofactor>
    <text evidence="36">Binds 2 Cu(2+) ions per subunit.</text>
</comment>
<evidence type="ECO:0000256" key="10">
    <source>
        <dbReference type="ARBA" id="ARBA00022896"/>
    </source>
</evidence>
<comment type="subcellular location">
    <subcellularLocation>
        <location evidence="2">Cytoplasmic vesicle</location>
        <location evidence="2">Secretory vesicle membrane</location>
        <topology evidence="2">Single-pass membrane protein</topology>
    </subcellularLocation>
</comment>
<dbReference type="GO" id="GO:0004504">
    <property type="term" value="F:peptidylglycine monooxygenase activity"/>
    <property type="evidence" value="ECO:0007669"/>
    <property type="project" value="UniProtKB-EC"/>
</dbReference>
<evidence type="ECO:0000256" key="20">
    <source>
        <dbReference type="ARBA" id="ARBA00023329"/>
    </source>
</evidence>
<comment type="catalytic activity">
    <reaction evidence="28">
        <text>N-decanoylglycine + 2 L-ascorbate + O2 = N-decanoyl-(2S)-hydroxyglycine + 2 monodehydro-L-ascorbate radical + H2O</text>
        <dbReference type="Rhea" id="RHEA:58608"/>
        <dbReference type="ChEBI" id="CHEBI:15377"/>
        <dbReference type="ChEBI" id="CHEBI:15379"/>
        <dbReference type="ChEBI" id="CHEBI:38290"/>
        <dbReference type="ChEBI" id="CHEBI:59513"/>
        <dbReference type="ChEBI" id="CHEBI:142680"/>
        <dbReference type="ChEBI" id="CHEBI:142692"/>
    </reaction>
</comment>
<evidence type="ECO:0000256" key="32">
    <source>
        <dbReference type="ARBA" id="ARBA00052318"/>
    </source>
</evidence>
<keyword evidence="5" id="KW-0812">Transmembrane</keyword>
<evidence type="ECO:0000256" key="18">
    <source>
        <dbReference type="ARBA" id="ARBA00023239"/>
    </source>
</evidence>
<feature type="disulfide bond" evidence="37">
    <location>
        <begin position="590"/>
        <end position="601"/>
    </location>
</feature>
<evidence type="ECO:0000256" key="26">
    <source>
        <dbReference type="ARBA" id="ARBA00050949"/>
    </source>
</evidence>
<feature type="binding site" evidence="35">
    <location>
        <position position="542"/>
    </location>
    <ligand>
        <name>a protein</name>
        <dbReference type="ChEBI" id="CHEBI:16541"/>
    </ligand>
    <ligandPart>
        <name>C-terminal Xaa-(2S)-2-hydroxyglycine residue</name>
        <dbReference type="ChEBI" id="CHEBI:142768"/>
    </ligandPart>
</feature>
<dbReference type="GO" id="GO:0031418">
    <property type="term" value="F:L-ascorbic acid binding"/>
    <property type="evidence" value="ECO:0007669"/>
    <property type="project" value="UniProtKB-KW"/>
</dbReference>
<keyword evidence="8" id="KW-0677">Repeat</keyword>
<dbReference type="GO" id="GO:0005576">
    <property type="term" value="C:extracellular region"/>
    <property type="evidence" value="ECO:0007669"/>
    <property type="project" value="TreeGrafter"/>
</dbReference>
<dbReference type="InterPro" id="IPR020611">
    <property type="entry name" value="Cu2_ascorb_mOase_CS-1"/>
</dbReference>
<keyword evidence="14 45" id="KW-0503">Monooxygenase</keyword>
<keyword evidence="15" id="KW-0472">Membrane</keyword>
<evidence type="ECO:0000313" key="44">
    <source>
        <dbReference type="Proteomes" id="UP000515165"/>
    </source>
</evidence>
<feature type="disulfide bond" evidence="37">
    <location>
        <begin position="109"/>
        <end position="126"/>
    </location>
</feature>
<evidence type="ECO:0000256" key="3">
    <source>
        <dbReference type="ARBA" id="ARBA00006026"/>
    </source>
</evidence>
<evidence type="ECO:0000256" key="28">
    <source>
        <dbReference type="ARBA" id="ARBA00051560"/>
    </source>
</evidence>
<feature type="signal peptide" evidence="41">
    <location>
        <begin position="1"/>
        <end position="20"/>
    </location>
</feature>
<dbReference type="InterPro" id="IPR001258">
    <property type="entry name" value="NHL_repeat"/>
</dbReference>
<dbReference type="GO" id="GO:0030658">
    <property type="term" value="C:transport vesicle membrane"/>
    <property type="evidence" value="ECO:0007669"/>
    <property type="project" value="UniProtKB-SubCell"/>
</dbReference>
<comment type="cofactor">
    <cofactor evidence="36">
        <name>Zn(2+)</name>
        <dbReference type="ChEBI" id="CHEBI:29105"/>
    </cofactor>
    <text evidence="36">Binds one Zn(2+) ion per subunit.</text>
</comment>
<evidence type="ECO:0000256" key="19">
    <source>
        <dbReference type="ARBA" id="ARBA00023268"/>
    </source>
</evidence>
<evidence type="ECO:0000256" key="27">
    <source>
        <dbReference type="ARBA" id="ARBA00051186"/>
    </source>
</evidence>
<dbReference type="CDD" id="cd14958">
    <property type="entry name" value="NHL_PAL_like"/>
    <property type="match status" value="1"/>
</dbReference>
<dbReference type="InterPro" id="IPR024548">
    <property type="entry name" value="Cu2_monoox_C"/>
</dbReference>
<feature type="chain" id="PRO_5026831362" evidence="41">
    <location>
        <begin position="21"/>
        <end position="798"/>
    </location>
</feature>
<evidence type="ECO:0000256" key="13">
    <source>
        <dbReference type="ARBA" id="ARBA00023008"/>
    </source>
</evidence>
<feature type="binding site" evidence="36">
    <location>
        <position position="102"/>
    </location>
    <ligand>
        <name>Cu(2+)</name>
        <dbReference type="ChEBI" id="CHEBI:29036"/>
        <label>1</label>
        <note>catalytic</note>
    </ligand>
</feature>
<keyword evidence="11" id="KW-1133">Transmembrane helix</keyword>
<feature type="compositionally biased region" description="Acidic residues" evidence="40">
    <location>
        <begin position="773"/>
        <end position="786"/>
    </location>
</feature>
<sequence>MAGVPSLLVLLLVFPSSCLGFRSPLSVFKRFKESTRSFSNECLGTTRPVIPIDSSDFALDIHMPGVTPKQSDTYFCMSLRLPVDEEAFVIDFKPRASMDTVHHMLLFGCNMPSSTGSYWFCDEGTCTDKANILYAWARNAPPTRLPKGVGFRVGGETGSKYFVLQVHYGDISAFRDNHKDCSGVSLHLTRLPQPLIAGMYLMMSVDTVIPPGEKVVNSDISCHYKKYPMHVFAYRVHTHHLGKVVSGYRVRNGQWTLIGRQSPQLPQAFYPVEHPVDVSFGDILAARCVFTGEGRTDATHIGGTSSDEMCNLYIMYYMEAKHAVSFMTCTQNVAPDLFRTIPPEANIPIPVKSDMVMMHGHHKETENKDKTSLLQQPKGEEMLEQDFHIEEALEWPGVYLLPGQVSGVALDLKNNLVIFHRGDHVWDGNSFDSMFVYQQRGLGPIEEDTILVIDPNNAAVLQSSGKNLFYLPHGLSVDKDGNYWVTDVALHQVFKLDPNSKGGPLLILGRSMQPGSDQNHFCQPTDVAVDPDTGTIYVSDGYCNSRIVQFSPTGEFITQWGEESSRSNPKPGQFNVPHSLALVPHLGQLCVADRENGRIQCFKTDTKEFVREIKHASFGRNVFAISYIPGLLFAVNGKPFFGDQEPVQGFVMNFSSGEIIDVFKPVRKHFDMPHDIAASGDGTVYVGDAHTNTVWKFTLTEKMEHRSVKKAGIEVQETKADSEHKLEASSGRVLGRLRGKGSGGLNLGNFFASRKGYSRKGFDRLSTEGSDQEKDEDDGSESEEEYSAPLPAPSLSSS</sequence>
<feature type="binding site" evidence="36">
    <location>
        <position position="239"/>
    </location>
    <ligand>
        <name>Cu(2+)</name>
        <dbReference type="ChEBI" id="CHEBI:29036"/>
        <label>1</label>
        <note>catalytic</note>
    </ligand>
</feature>
<dbReference type="PRINTS" id="PR00790">
    <property type="entry name" value="PAMONOXGNASE"/>
</dbReference>
<dbReference type="InterPro" id="IPR000323">
    <property type="entry name" value="Cu2_ascorb_mOase_N"/>
</dbReference>
<organism evidence="44 45">
    <name type="scientific">Zalophus californianus</name>
    <name type="common">California sealion</name>
    <dbReference type="NCBI Taxonomy" id="9704"/>
    <lineage>
        <taxon>Eukaryota</taxon>
        <taxon>Metazoa</taxon>
        <taxon>Chordata</taxon>
        <taxon>Craniata</taxon>
        <taxon>Vertebrata</taxon>
        <taxon>Euteleostomi</taxon>
        <taxon>Mammalia</taxon>
        <taxon>Eutheria</taxon>
        <taxon>Laurasiatheria</taxon>
        <taxon>Carnivora</taxon>
        <taxon>Caniformia</taxon>
        <taxon>Pinnipedia</taxon>
        <taxon>Otariidae</taxon>
        <taxon>Zalophus</taxon>
    </lineage>
</organism>
<feature type="compositionally biased region" description="Low complexity" evidence="40">
    <location>
        <begin position="787"/>
        <end position="798"/>
    </location>
</feature>
<dbReference type="RefSeq" id="XP_027461578.1">
    <property type="nucleotide sequence ID" value="XM_027605777.2"/>
</dbReference>